<dbReference type="SUPFAM" id="SSF56112">
    <property type="entry name" value="Protein kinase-like (PK-like)"/>
    <property type="match status" value="1"/>
</dbReference>
<evidence type="ECO:0000256" key="5">
    <source>
        <dbReference type="ARBA" id="ARBA00036820"/>
    </source>
</evidence>
<evidence type="ECO:0000256" key="7">
    <source>
        <dbReference type="ARBA" id="ARBA00038873"/>
    </source>
</evidence>
<keyword evidence="2" id="KW-0963">Cytoplasm</keyword>
<comment type="catalytic activity">
    <reaction evidence="5">
        <text>(5R)-5-hydroxy-L-lysine + GTP = (5R)-5-phosphooxy-L-lysine + GDP + H(+)</text>
        <dbReference type="Rhea" id="RHEA:19049"/>
        <dbReference type="ChEBI" id="CHEBI:15378"/>
        <dbReference type="ChEBI" id="CHEBI:37565"/>
        <dbReference type="ChEBI" id="CHEBI:57882"/>
        <dbReference type="ChEBI" id="CHEBI:58189"/>
        <dbReference type="ChEBI" id="CHEBI:58357"/>
        <dbReference type="EC" id="2.7.1.81"/>
    </reaction>
</comment>
<evidence type="ECO:0000313" key="10">
    <source>
        <dbReference type="EMBL" id="RMC91962.1"/>
    </source>
</evidence>
<evidence type="ECO:0000256" key="6">
    <source>
        <dbReference type="ARBA" id="ARBA00037368"/>
    </source>
</evidence>
<gene>
    <name evidence="10" type="ORF">EAY64_18405</name>
</gene>
<dbReference type="PANTHER" id="PTHR21064">
    <property type="entry name" value="AMINOGLYCOSIDE PHOSPHOTRANSFERASE DOMAIN-CONTAINING PROTEIN-RELATED"/>
    <property type="match status" value="1"/>
</dbReference>
<dbReference type="EC" id="2.7.1.81" evidence="7"/>
<feature type="domain" description="Aminoglycoside phosphotransferase" evidence="9">
    <location>
        <begin position="45"/>
        <end position="270"/>
    </location>
</feature>
<reference evidence="10 11" key="1">
    <citation type="submission" date="2018-10" db="EMBL/GenBank/DDBJ databases">
        <title>Draft genome sequence of Aquitalea MWU14-2217 isolated from a wild cranberry bog in Provincetown, Massachusetts.</title>
        <authorList>
            <person name="Ebadzadsahrai G."/>
            <person name="Soby S."/>
        </authorList>
    </citation>
    <scope>NUCLEOTIDE SEQUENCE [LARGE SCALE GENOMIC DNA]</scope>
    <source>
        <strain evidence="10 11">MWU14-2217</strain>
    </source>
</reference>
<evidence type="ECO:0000256" key="2">
    <source>
        <dbReference type="ARBA" id="ARBA00022490"/>
    </source>
</evidence>
<dbReference type="EMBL" id="RFAR01000103">
    <property type="protein sequence ID" value="RMC91962.1"/>
    <property type="molecule type" value="Genomic_DNA"/>
</dbReference>
<dbReference type="InterPro" id="IPR050249">
    <property type="entry name" value="Pseudomonas-type_ThrB"/>
</dbReference>
<sequence>MCETLSAEVSEGVIDQLFSTAAAPVECSEATALLWQHYGLRGVASPLNSERDANFHIRGYDGREYVLKLSHPAEDRAVTDFQSRALLHALAQDPTLPIPQLLPRRDGQPYALVEMVDGSQRVLRLLSYLSGQPLHQTQRSAAQRRHLGQTLGRLDNALRDYAHPAAHHPLLWDIQHAQRLQPLLAETPDGPQKAVLADWLAQFMQQVQPQLGGLRRQVIHNDLNPHNVLVDAQDQISTAGLIDFGDMVEAPLINELAVACSYQLSTTANPLDSAGELIAGYHAVCPLLPGEIDLLYSLIMTRLCMTVTITGWRAARYPENRSYILRNNGLSWDGLQRLAAFGPARATAYLQQLCQTKGAA</sequence>
<evidence type="ECO:0000256" key="4">
    <source>
        <dbReference type="ARBA" id="ARBA00022777"/>
    </source>
</evidence>
<comment type="function">
    <text evidence="6">Catalyzes the GTP-dependent phosphorylation of 5-hydroxy-L-lysine.</text>
</comment>
<keyword evidence="11" id="KW-1185">Reference proteome</keyword>
<evidence type="ECO:0000256" key="3">
    <source>
        <dbReference type="ARBA" id="ARBA00022679"/>
    </source>
</evidence>
<evidence type="ECO:0000256" key="8">
    <source>
        <dbReference type="ARBA" id="ARBA00040505"/>
    </source>
</evidence>
<evidence type="ECO:0000259" key="9">
    <source>
        <dbReference type="Pfam" id="PF01636"/>
    </source>
</evidence>
<keyword evidence="4" id="KW-0418">Kinase</keyword>
<dbReference type="PANTHER" id="PTHR21064:SF1">
    <property type="entry name" value="HYDROXYLYSINE KINASE"/>
    <property type="match status" value="1"/>
</dbReference>
<dbReference type="AlphaFoldDB" id="A0A454JDT5"/>
<dbReference type="GO" id="GO:0047992">
    <property type="term" value="F:hydroxylysine kinase activity"/>
    <property type="evidence" value="ECO:0007669"/>
    <property type="project" value="UniProtKB-EC"/>
</dbReference>
<comment type="subcellular location">
    <subcellularLocation>
        <location evidence="1">Cytoplasm</location>
    </subcellularLocation>
</comment>
<keyword evidence="3" id="KW-0808">Transferase</keyword>
<dbReference type="OrthoDB" id="156345at2"/>
<dbReference type="Pfam" id="PF01636">
    <property type="entry name" value="APH"/>
    <property type="match status" value="1"/>
</dbReference>
<protein>
    <recommendedName>
        <fullName evidence="8">Hydroxylysine kinase</fullName>
        <ecNumber evidence="7">2.7.1.81</ecNumber>
    </recommendedName>
</protein>
<proteinExistence type="predicted"/>
<accession>A0A454JDT5</accession>
<evidence type="ECO:0000313" key="11">
    <source>
        <dbReference type="Proteomes" id="UP000274139"/>
    </source>
</evidence>
<name>A0A454JDT5_9NEIS</name>
<comment type="caution">
    <text evidence="10">The sequence shown here is derived from an EMBL/GenBank/DDBJ whole genome shotgun (WGS) entry which is preliminary data.</text>
</comment>
<dbReference type="GO" id="GO:0005737">
    <property type="term" value="C:cytoplasm"/>
    <property type="evidence" value="ECO:0007669"/>
    <property type="project" value="UniProtKB-SubCell"/>
</dbReference>
<dbReference type="InterPro" id="IPR011009">
    <property type="entry name" value="Kinase-like_dom_sf"/>
</dbReference>
<dbReference type="Gene3D" id="3.90.1200.10">
    <property type="match status" value="1"/>
</dbReference>
<dbReference type="Proteomes" id="UP000274139">
    <property type="component" value="Unassembled WGS sequence"/>
</dbReference>
<dbReference type="RefSeq" id="WP_103526199.1">
    <property type="nucleotide sequence ID" value="NZ_JAIZDC010000014.1"/>
</dbReference>
<evidence type="ECO:0000256" key="1">
    <source>
        <dbReference type="ARBA" id="ARBA00004496"/>
    </source>
</evidence>
<organism evidence="10 11">
    <name type="scientific">Aquitalea palustris</name>
    <dbReference type="NCBI Taxonomy" id="2480983"/>
    <lineage>
        <taxon>Bacteria</taxon>
        <taxon>Pseudomonadati</taxon>
        <taxon>Pseudomonadota</taxon>
        <taxon>Betaproteobacteria</taxon>
        <taxon>Neisseriales</taxon>
        <taxon>Chromobacteriaceae</taxon>
        <taxon>Aquitalea</taxon>
    </lineage>
</organism>
<dbReference type="InterPro" id="IPR002575">
    <property type="entry name" value="Aminoglycoside_PTrfase"/>
</dbReference>